<dbReference type="Proteomes" id="UP000602284">
    <property type="component" value="Unassembled WGS sequence"/>
</dbReference>
<keyword evidence="1" id="KW-1133">Transmembrane helix</keyword>
<organism evidence="2 3">
    <name type="scientific">Tumebacillus amylolyticus</name>
    <dbReference type="NCBI Taxonomy" id="2801339"/>
    <lineage>
        <taxon>Bacteria</taxon>
        <taxon>Bacillati</taxon>
        <taxon>Bacillota</taxon>
        <taxon>Bacilli</taxon>
        <taxon>Bacillales</taxon>
        <taxon>Alicyclobacillaceae</taxon>
        <taxon>Tumebacillus</taxon>
    </lineage>
</organism>
<evidence type="ECO:0008006" key="4">
    <source>
        <dbReference type="Google" id="ProtNLM"/>
    </source>
</evidence>
<evidence type="ECO:0000313" key="2">
    <source>
        <dbReference type="EMBL" id="MBL0385496.1"/>
    </source>
</evidence>
<evidence type="ECO:0000313" key="3">
    <source>
        <dbReference type="Proteomes" id="UP000602284"/>
    </source>
</evidence>
<accession>A0ABS1J5H1</accession>
<name>A0ABS1J5H1_9BACL</name>
<dbReference type="RefSeq" id="WP_201630804.1">
    <property type="nucleotide sequence ID" value="NZ_JAEQNB010000001.1"/>
</dbReference>
<dbReference type="Gene3D" id="3.90.550.10">
    <property type="entry name" value="Spore Coat Polysaccharide Biosynthesis Protein SpsA, Chain A"/>
    <property type="match status" value="1"/>
</dbReference>
<dbReference type="SUPFAM" id="SSF53448">
    <property type="entry name" value="Nucleotide-diphospho-sugar transferases"/>
    <property type="match status" value="1"/>
</dbReference>
<proteinExistence type="predicted"/>
<comment type="caution">
    <text evidence="2">The sequence shown here is derived from an EMBL/GenBank/DDBJ whole genome shotgun (WGS) entry which is preliminary data.</text>
</comment>
<dbReference type="InterPro" id="IPR029044">
    <property type="entry name" value="Nucleotide-diphossugar_trans"/>
</dbReference>
<dbReference type="EMBL" id="JAEQNB010000001">
    <property type="protein sequence ID" value="MBL0385496.1"/>
    <property type="molecule type" value="Genomic_DNA"/>
</dbReference>
<feature type="transmembrane region" description="Helical" evidence="1">
    <location>
        <begin position="6"/>
        <end position="22"/>
    </location>
</feature>
<keyword evidence="1" id="KW-0472">Membrane</keyword>
<reference evidence="2 3" key="1">
    <citation type="submission" date="2021-01" db="EMBL/GenBank/DDBJ databases">
        <title>Tumebacillus sp. strain ITR2 16S ribosomal RNA gene Genome sequencing and assembly.</title>
        <authorList>
            <person name="Kang M."/>
        </authorList>
    </citation>
    <scope>NUCLEOTIDE SEQUENCE [LARGE SCALE GENOMIC DNA]</scope>
    <source>
        <strain evidence="2 3">ITR2</strain>
    </source>
</reference>
<keyword evidence="1" id="KW-0812">Transmembrane</keyword>
<keyword evidence="3" id="KW-1185">Reference proteome</keyword>
<gene>
    <name evidence="2" type="ORF">JJB07_02440</name>
</gene>
<sequence>MLALFIWGFALYGFCVMLWRLFRFLMSKSRRGVPVTAVMIVQEGASYMEGILRTLTTAEPFVGRELEIVVIDCGSHDETVRIVEGISRRRPSIRLVHAHGDPYAAMLPWLSRSNRHVPCIFDLRGRVSPREVVPTLAGFWSELGL</sequence>
<protein>
    <recommendedName>
        <fullName evidence="4">Glycosyltransferase</fullName>
    </recommendedName>
</protein>
<evidence type="ECO:0000256" key="1">
    <source>
        <dbReference type="SAM" id="Phobius"/>
    </source>
</evidence>